<dbReference type="Proteomes" id="UP001046870">
    <property type="component" value="Chromosome 21"/>
</dbReference>
<feature type="domain" description="C2H2-type" evidence="15">
    <location>
        <begin position="463"/>
        <end position="490"/>
    </location>
</feature>
<dbReference type="FunFam" id="3.30.160.60:FF:000298">
    <property type="entry name" value="zinc finger protein 280D isoform X1"/>
    <property type="match status" value="1"/>
</dbReference>
<dbReference type="InterPro" id="IPR057618">
    <property type="entry name" value="Znf_POGZ/Z280C-D-like"/>
</dbReference>
<evidence type="ECO:0000256" key="14">
    <source>
        <dbReference type="SAM" id="MobiDB-lite"/>
    </source>
</evidence>
<evidence type="ECO:0000256" key="11">
    <source>
        <dbReference type="ARBA" id="ARBA00023163"/>
    </source>
</evidence>
<dbReference type="InterPro" id="IPR036236">
    <property type="entry name" value="Znf_C2H2_sf"/>
</dbReference>
<dbReference type="Pfam" id="PF25429">
    <property type="entry name" value="zf-POGZ"/>
    <property type="match status" value="1"/>
</dbReference>
<dbReference type="Gene3D" id="3.30.160.60">
    <property type="entry name" value="Classic Zinc Finger"/>
    <property type="match status" value="2"/>
</dbReference>
<feature type="region of interest" description="Disordered" evidence="14">
    <location>
        <begin position="565"/>
        <end position="585"/>
    </location>
</feature>
<keyword evidence="7" id="KW-0862">Zinc</keyword>
<protein>
    <recommendedName>
        <fullName evidence="15">C2H2-type domain-containing protein</fullName>
    </recommendedName>
</protein>
<dbReference type="SMART" id="SM00355">
    <property type="entry name" value="ZnF_C2H2"/>
    <property type="match status" value="8"/>
</dbReference>
<dbReference type="GO" id="GO:0000978">
    <property type="term" value="F:RNA polymerase II cis-regulatory region sequence-specific DNA binding"/>
    <property type="evidence" value="ECO:0007669"/>
    <property type="project" value="TreeGrafter"/>
</dbReference>
<evidence type="ECO:0000256" key="5">
    <source>
        <dbReference type="ARBA" id="ARBA00022737"/>
    </source>
</evidence>
<keyword evidence="17" id="KW-1185">Reference proteome</keyword>
<feature type="region of interest" description="Disordered" evidence="14">
    <location>
        <begin position="714"/>
        <end position="742"/>
    </location>
</feature>
<reference evidence="16" key="1">
    <citation type="submission" date="2021-01" db="EMBL/GenBank/DDBJ databases">
        <authorList>
            <person name="Zahm M."/>
            <person name="Roques C."/>
            <person name="Cabau C."/>
            <person name="Klopp C."/>
            <person name="Donnadieu C."/>
            <person name="Jouanno E."/>
            <person name="Lampietro C."/>
            <person name="Louis A."/>
            <person name="Herpin A."/>
            <person name="Echchiki A."/>
            <person name="Berthelot C."/>
            <person name="Parey E."/>
            <person name="Roest-Crollius H."/>
            <person name="Braasch I."/>
            <person name="Postlethwait J."/>
            <person name="Bobe J."/>
            <person name="Montfort J."/>
            <person name="Bouchez O."/>
            <person name="Begum T."/>
            <person name="Mejri S."/>
            <person name="Adams A."/>
            <person name="Chen W.-J."/>
            <person name="Guiguen Y."/>
        </authorList>
    </citation>
    <scope>NUCLEOTIDE SEQUENCE</scope>
    <source>
        <strain evidence="16">YG-15Mar2019-1</strain>
        <tissue evidence="16">Brain</tissue>
    </source>
</reference>
<dbReference type="Pfam" id="PF25414">
    <property type="entry name" value="zf-C2H2_Z280C_D"/>
    <property type="match status" value="1"/>
</dbReference>
<keyword evidence="11" id="KW-0804">Transcription</keyword>
<dbReference type="InterPro" id="IPR059074">
    <property type="entry name" value="zf-C2H2_Z280C_D"/>
</dbReference>
<keyword evidence="6 13" id="KW-0863">Zinc-finger</keyword>
<dbReference type="GO" id="GO:0008270">
    <property type="term" value="F:zinc ion binding"/>
    <property type="evidence" value="ECO:0007669"/>
    <property type="project" value="UniProtKB-KW"/>
</dbReference>
<keyword evidence="10" id="KW-0238">DNA-binding</keyword>
<keyword evidence="4" id="KW-0479">Metal-binding</keyword>
<evidence type="ECO:0000256" key="9">
    <source>
        <dbReference type="ARBA" id="ARBA00023015"/>
    </source>
</evidence>
<dbReference type="GO" id="GO:0005634">
    <property type="term" value="C:nucleus"/>
    <property type="evidence" value="ECO:0007669"/>
    <property type="project" value="UniProtKB-SubCell"/>
</dbReference>
<proteinExistence type="predicted"/>
<comment type="subcellular location">
    <subcellularLocation>
        <location evidence="2">Nucleus</location>
    </subcellularLocation>
</comment>
<keyword evidence="3" id="KW-1017">Isopeptide bond</keyword>
<evidence type="ECO:0000256" key="13">
    <source>
        <dbReference type="PROSITE-ProRule" id="PRU00042"/>
    </source>
</evidence>
<evidence type="ECO:0000256" key="8">
    <source>
        <dbReference type="ARBA" id="ARBA00022843"/>
    </source>
</evidence>
<dbReference type="OrthoDB" id="5876240at2759"/>
<dbReference type="SUPFAM" id="SSF57667">
    <property type="entry name" value="beta-beta-alpha zinc fingers"/>
    <property type="match status" value="2"/>
</dbReference>
<comment type="function">
    <text evidence="1">May function as a transcription factor.</text>
</comment>
<sequence>MSDTELFMECEEEELEPWQKVDDDVQDEEITVEEWKDNPVSSSSLVAAGSSPLSAAPPAGPAVALNIPVSSAVLVSGSTPSRDGRQALVTMLTNPLAPGQQLILAPAAGPLGSMAMPQVLQPVSVASNVSPGNAAGQPIFITTQGFQVQNAVAGQNTVNPVGFLLNSQPITLLPAAGPQFFKPTVGVHQVLPQQPAGQAATTATPAPLAIQLGVKTPSTVTPAGAPTPSTMQANIDKQTSKPEVQRLVKAMNAVSSIISAQPKTVEAVKGNNTAPTNGLSVPSSSLIKEKQERTCAASSEGDTHGRLVMLVEDFYYGQDKGTGRLNPWDGGQQEPMQFHCLSCNKKLKSNIRLMNHMKHHVDLEQQSGEVDAHSSCQHCYRQFPTPFRLQCHLESVHSQYESITKCKICEWAFESEPAFLQHMKNTHKPGEMPYACQVCEFRSSFYSDVFDHFRTLHKDTANLLCPYCLKVFRSSSNYQQHYVRHQKKSVYRCDKCRLQFLFTRDRIEHKLHHHKTHRKPRQLKGLKPGTTVTIRAYEVQNKPVGILHTNHPGVVAAKADPLLKTGEIPATPSSDHSGDKKLPPAKRKPICSMQDLLTKFQEEHPTLGKQSCLECNCEILDFPNHYPTYVTCSLCHYSTCCSRAYANHMINDHVSRKTSTKYLALYKAGPRWSQLTCTTCGFTTQMGDQMAKHLVQNPSHSSSHCTLKGPPATGLVQKSQSHAPKRGLVNNGSHSYSEAKAQKAPKTVMPVLNYPPVTIQILPLPAPVLAQSYAPELEHVMAPQEPRRSWCVHSGRS</sequence>
<evidence type="ECO:0000256" key="3">
    <source>
        <dbReference type="ARBA" id="ARBA00022499"/>
    </source>
</evidence>
<evidence type="ECO:0000256" key="12">
    <source>
        <dbReference type="ARBA" id="ARBA00023242"/>
    </source>
</evidence>
<evidence type="ECO:0000313" key="17">
    <source>
        <dbReference type="Proteomes" id="UP001046870"/>
    </source>
</evidence>
<evidence type="ECO:0000256" key="2">
    <source>
        <dbReference type="ARBA" id="ARBA00004123"/>
    </source>
</evidence>
<dbReference type="InterPro" id="IPR013087">
    <property type="entry name" value="Znf_C2H2_type"/>
</dbReference>
<comment type="caution">
    <text evidence="16">The sequence shown here is derived from an EMBL/GenBank/DDBJ whole genome shotgun (WGS) entry which is preliminary data.</text>
</comment>
<gene>
    <name evidence="16" type="ORF">MATL_G00229220</name>
</gene>
<feature type="domain" description="C2H2-type" evidence="15">
    <location>
        <begin position="338"/>
        <end position="365"/>
    </location>
</feature>
<dbReference type="PANTHER" id="PTHR24388:SF45">
    <property type="entry name" value="POGO TRANSPOSABLE ELEMENT DERIVED WITH ZNF DOMAIN"/>
    <property type="match status" value="1"/>
</dbReference>
<dbReference type="PANTHER" id="PTHR24388">
    <property type="entry name" value="ZINC FINGER PROTEIN"/>
    <property type="match status" value="1"/>
</dbReference>
<name>A0A9D3PER0_MEGAT</name>
<evidence type="ECO:0000256" key="1">
    <source>
        <dbReference type="ARBA" id="ARBA00003729"/>
    </source>
</evidence>
<accession>A0A9D3PER0</accession>
<keyword evidence="5" id="KW-0677">Repeat</keyword>
<evidence type="ECO:0000256" key="6">
    <source>
        <dbReference type="ARBA" id="ARBA00022771"/>
    </source>
</evidence>
<evidence type="ECO:0000256" key="4">
    <source>
        <dbReference type="ARBA" id="ARBA00022723"/>
    </source>
</evidence>
<keyword evidence="12" id="KW-0539">Nucleus</keyword>
<evidence type="ECO:0000259" key="15">
    <source>
        <dbReference type="PROSITE" id="PS50157"/>
    </source>
</evidence>
<dbReference type="GO" id="GO:0000981">
    <property type="term" value="F:DNA-binding transcription factor activity, RNA polymerase II-specific"/>
    <property type="evidence" value="ECO:0007669"/>
    <property type="project" value="TreeGrafter"/>
</dbReference>
<organism evidence="16 17">
    <name type="scientific">Megalops atlanticus</name>
    <name type="common">Tarpon</name>
    <name type="synonym">Clupea gigantea</name>
    <dbReference type="NCBI Taxonomy" id="7932"/>
    <lineage>
        <taxon>Eukaryota</taxon>
        <taxon>Metazoa</taxon>
        <taxon>Chordata</taxon>
        <taxon>Craniata</taxon>
        <taxon>Vertebrata</taxon>
        <taxon>Euteleostomi</taxon>
        <taxon>Actinopterygii</taxon>
        <taxon>Neopterygii</taxon>
        <taxon>Teleostei</taxon>
        <taxon>Elopiformes</taxon>
        <taxon>Megalopidae</taxon>
        <taxon>Megalops</taxon>
    </lineage>
</organism>
<dbReference type="AlphaFoldDB" id="A0A9D3PER0"/>
<evidence type="ECO:0000313" key="16">
    <source>
        <dbReference type="EMBL" id="KAG7457619.1"/>
    </source>
</evidence>
<dbReference type="InterPro" id="IPR050527">
    <property type="entry name" value="Snail/Krueppel_Znf"/>
</dbReference>
<dbReference type="PROSITE" id="PS00028">
    <property type="entry name" value="ZINC_FINGER_C2H2_1"/>
    <property type="match status" value="5"/>
</dbReference>
<dbReference type="EMBL" id="JAFDVH010000021">
    <property type="protein sequence ID" value="KAG7457619.1"/>
    <property type="molecule type" value="Genomic_DNA"/>
</dbReference>
<keyword evidence="9" id="KW-0805">Transcription regulation</keyword>
<evidence type="ECO:0000256" key="10">
    <source>
        <dbReference type="ARBA" id="ARBA00023125"/>
    </source>
</evidence>
<evidence type="ECO:0000256" key="7">
    <source>
        <dbReference type="ARBA" id="ARBA00022833"/>
    </source>
</evidence>
<dbReference type="PROSITE" id="PS50157">
    <property type="entry name" value="ZINC_FINGER_C2H2_2"/>
    <property type="match status" value="2"/>
</dbReference>
<keyword evidence="8" id="KW-0832">Ubl conjugation</keyword>